<keyword evidence="2" id="KW-1185">Reference proteome</keyword>
<reference evidence="2" key="1">
    <citation type="submission" date="2016-11" db="EMBL/GenBank/DDBJ databases">
        <authorList>
            <person name="Varghese N."/>
            <person name="Submissions S."/>
        </authorList>
    </citation>
    <scope>NUCLEOTIDE SEQUENCE [LARGE SCALE GENOMIC DNA]</scope>
    <source>
        <strain evidence="2">DSM 6637</strain>
    </source>
</reference>
<name>A0A1M7JX24_9RHOB</name>
<dbReference type="Proteomes" id="UP000184444">
    <property type="component" value="Unassembled WGS sequence"/>
</dbReference>
<protein>
    <submittedName>
        <fullName evidence="1">Uncharacterized protein</fullName>
    </submittedName>
</protein>
<proteinExistence type="predicted"/>
<dbReference type="AlphaFoldDB" id="A0A1M7JX24"/>
<accession>A0A1M7JX24</accession>
<dbReference type="STRING" id="53463.SAMN05444389_11442"/>
<evidence type="ECO:0000313" key="1">
    <source>
        <dbReference type="EMBL" id="SHM57495.1"/>
    </source>
</evidence>
<dbReference type="OrthoDB" id="959602at2"/>
<evidence type="ECO:0000313" key="2">
    <source>
        <dbReference type="Proteomes" id="UP000184444"/>
    </source>
</evidence>
<organism evidence="1 2">
    <name type="scientific">Paracoccus solventivorans</name>
    <dbReference type="NCBI Taxonomy" id="53463"/>
    <lineage>
        <taxon>Bacteria</taxon>
        <taxon>Pseudomonadati</taxon>
        <taxon>Pseudomonadota</taxon>
        <taxon>Alphaproteobacteria</taxon>
        <taxon>Rhodobacterales</taxon>
        <taxon>Paracoccaceae</taxon>
        <taxon>Paracoccus</taxon>
    </lineage>
</organism>
<sequence>MTCRQPHTVLWTSEPLSIGKHQWRIVAAHFPHLEAVERATCEHGSAGRATFYEWRPLAYRGSPRDWRDEREWPSYDSDRLDCGTPRTLRKLWEREATTVRSILCLHCAAQTGTAPPQLSLFDSNPATGAAP</sequence>
<dbReference type="RefSeq" id="WP_073068627.1">
    <property type="nucleotide sequence ID" value="NZ_FRCK01000014.1"/>
</dbReference>
<dbReference type="EMBL" id="FRCK01000014">
    <property type="protein sequence ID" value="SHM57495.1"/>
    <property type="molecule type" value="Genomic_DNA"/>
</dbReference>
<gene>
    <name evidence="1" type="ORF">SAMN05444389_11442</name>
</gene>